<dbReference type="PRINTS" id="PR00503">
    <property type="entry name" value="BROMODOMAIN"/>
</dbReference>
<evidence type="ECO:0000313" key="9">
    <source>
        <dbReference type="Proteomes" id="UP001497525"/>
    </source>
</evidence>
<dbReference type="Gene3D" id="1.20.920.10">
    <property type="entry name" value="Bromodomain-like"/>
    <property type="match status" value="1"/>
</dbReference>
<reference evidence="8" key="1">
    <citation type="submission" date="2024-06" db="EMBL/GenBank/DDBJ databases">
        <authorList>
            <person name="Liu X."/>
            <person name="Lenzi L."/>
            <person name="Haldenby T S."/>
            <person name="Uol C."/>
        </authorList>
    </citation>
    <scope>NUCLEOTIDE SEQUENCE</scope>
</reference>
<dbReference type="InterPro" id="IPR003960">
    <property type="entry name" value="ATPase_AAA_CS"/>
</dbReference>
<feature type="compositionally biased region" description="Low complexity" evidence="6">
    <location>
        <begin position="74"/>
        <end position="85"/>
    </location>
</feature>
<dbReference type="InterPro" id="IPR036427">
    <property type="entry name" value="Bromodomain-like_sf"/>
</dbReference>
<dbReference type="PANTHER" id="PTHR23069">
    <property type="entry name" value="AAA DOMAIN-CONTAINING"/>
    <property type="match status" value="1"/>
</dbReference>
<dbReference type="InterPro" id="IPR045199">
    <property type="entry name" value="ATAD2-like"/>
</dbReference>
<feature type="region of interest" description="Disordered" evidence="6">
    <location>
        <begin position="1397"/>
        <end position="1467"/>
    </location>
</feature>
<dbReference type="PANTHER" id="PTHR23069:SF0">
    <property type="entry name" value="TAT-BINDING HOMOLOG 7"/>
    <property type="match status" value="1"/>
</dbReference>
<feature type="compositionally biased region" description="Polar residues" evidence="6">
    <location>
        <begin position="324"/>
        <end position="334"/>
    </location>
</feature>
<dbReference type="Pfam" id="PF00439">
    <property type="entry name" value="Bromodomain"/>
    <property type="match status" value="1"/>
</dbReference>
<dbReference type="GO" id="GO:0042393">
    <property type="term" value="F:histone binding"/>
    <property type="evidence" value="ECO:0007669"/>
    <property type="project" value="TreeGrafter"/>
</dbReference>
<dbReference type="InterPro" id="IPR041569">
    <property type="entry name" value="AAA_lid_3"/>
</dbReference>
<feature type="compositionally biased region" description="Polar residues" evidence="6">
    <location>
        <begin position="170"/>
        <end position="186"/>
    </location>
</feature>
<evidence type="ECO:0000256" key="1">
    <source>
        <dbReference type="ARBA" id="ARBA00006914"/>
    </source>
</evidence>
<evidence type="ECO:0000256" key="6">
    <source>
        <dbReference type="SAM" id="MobiDB-lite"/>
    </source>
</evidence>
<dbReference type="GO" id="GO:0005524">
    <property type="term" value="F:ATP binding"/>
    <property type="evidence" value="ECO:0007669"/>
    <property type="project" value="UniProtKB-KW"/>
</dbReference>
<dbReference type="SMART" id="SM00297">
    <property type="entry name" value="BROMO"/>
    <property type="match status" value="1"/>
</dbReference>
<sequence>MRPTDGVARRRSLRSFDTQRTSAEDELFRKKRRITESGSDMEAQPEPIIRLTRSSSKLLHSDAVIEGGSKEEYSSGPVNSSLSPSPDKHVPSASAERFKRRRSLGYKQSSERNVRFKRFATSRATAFKTLDSTPDDSTHMAPTVDSSTSSDTAPRKEPYILRRLRPRNIDPTSSSVHEQYKSTSHLSAVEREEVQADSSTDVKYQGTGSKVLEKRENRSRADDSEEDDDQHGTESDARRYPIRNRRHTDVYQVEYPQNNHHNYRNWLAGTGCEQGRRRRRHRSRGYRDGHHSDSSTSLSADSDSGTFIPERSQHVAASPAFRPSHSSWHPTTWTGDDALAQPTDENEARFTRWCTQNILDSRADIVPINMKRTDPTVKAVLGDRLLTDVEPMTIDGSIGFDHIGGHDQHIAALKESILLPLMYPEVFSRFAVDPPRGVLFTGPPGTGKTLLARALANECTRMASLASGNGDSTIKRPIAFFMRKGADCLTKWVGESELQLRLLFDQAYRMRPSIIFFDEIDGLAPVRSPNQDQIYSSIVSTLLSLMDGLDHRAEVVIIGATNRPDAIDPALRRPGRFDREFVFSLPSESVRQRILEVHTSKWDPKPNPELLKQIASTTANFSGADLKALATEACLHCLRRQYPQIYQSRVRLALEYKYLTVSRCDWIRALQVVRPSNARSDASACSSSLPPGVNALAATIRSPLSENLSELLKPTLEALTQLLVSALVDPPSATRSNMSPVNGSSRSPIITNGVLSSPKVLITGDVPECLINALWHQFESVQVYTINLANTFAFPMSGGMCPEAALSQIISATKRALNTTPQLCTSSNPLEMVQGVVLYIPKLDVLLERLPKSTGLYLMERLQELVNQLLSDDVALSIPKESTIYSELARISPQHSRRLVLVASMQRFISNRTQKSNHDNHVSPLIDPLSRQIHRSPDIAEKICSTGQPNKTGSSEKLLNGSGHKRHRPSTPPRLHANLRPCPGTMMPSFHLGAQPPAISSVVGTLSSERKSKSKPTLTPPSLVRFNHVEELSSEPSSSSFSGDADDADLEEFPRLSPSNINSCKTSHHRGHRRQCKLIWRLFSQSSSLHVHVKTPGKSARESFFSAVLTSWPRLDLSKYSSGLNEDLIDPNADRPPTPPPAANELTKPSVPTPVQLTPLKLLELEREEAQLFRRLRQALRRVVAHLARHRRFAVFSRPVQLDEAPDYYQVIKNPMDLGSIRDKIDAHQYTCAEDFMKDVEQIYYNALEYNPINVPRSREIRARASEFWDEACLKIDEELHPPDLNDRCKAAAKARSERAESGHKRSDRPVTPANVTVAQSPSGSNPAPKTAQTPNKALPMPQGDRYSRRLHGEPPILETQDIQVLEAISGRRNTSMSTSIHSSESDQIRAKLGLSGSKVDMDKSSSSKQSPPLVTERQDDPLGITASPDISVTELASTRNRSSTPTLVTTSPAPPNITPTATPLESDGGSPLLSISSIHCPSPPPSQAPVGYYGLDSGALQAFHQHVVQVTENWSVDQLLRLHVNLAHTVLQQCKLLADRSGLLSNSYFDHLLDSVE</sequence>
<protein>
    <recommendedName>
        <fullName evidence="7">Bromo domain-containing protein</fullName>
    </recommendedName>
</protein>
<feature type="region of interest" description="Disordered" evidence="6">
    <location>
        <begin position="1126"/>
        <end position="1151"/>
    </location>
</feature>
<evidence type="ECO:0000313" key="8">
    <source>
        <dbReference type="EMBL" id="CAL5140719.1"/>
    </source>
</evidence>
<keyword evidence="4 5" id="KW-0103">Bromodomain</keyword>
<feature type="region of interest" description="Disordered" evidence="6">
    <location>
        <begin position="1"/>
        <end position="114"/>
    </location>
</feature>
<dbReference type="PROSITE" id="PS50014">
    <property type="entry name" value="BROMODOMAIN_2"/>
    <property type="match status" value="1"/>
</dbReference>
<evidence type="ECO:0000259" key="7">
    <source>
        <dbReference type="PROSITE" id="PS50014"/>
    </source>
</evidence>
<feature type="compositionally biased region" description="Low complexity" evidence="6">
    <location>
        <begin position="294"/>
        <end position="304"/>
    </location>
</feature>
<feature type="region of interest" description="Disordered" evidence="6">
    <location>
        <begin position="1290"/>
        <end position="1362"/>
    </location>
</feature>
<dbReference type="PROSITE" id="PS00674">
    <property type="entry name" value="AAA"/>
    <property type="match status" value="1"/>
</dbReference>
<feature type="region of interest" description="Disordered" evidence="6">
    <location>
        <begin position="1034"/>
        <end position="1068"/>
    </location>
</feature>
<feature type="region of interest" description="Disordered" evidence="6">
    <location>
        <begin position="944"/>
        <end position="975"/>
    </location>
</feature>
<dbReference type="GO" id="GO:0006334">
    <property type="term" value="P:nucleosome assembly"/>
    <property type="evidence" value="ECO:0007669"/>
    <property type="project" value="TreeGrafter"/>
</dbReference>
<feature type="compositionally biased region" description="Polar residues" evidence="6">
    <location>
        <begin position="1314"/>
        <end position="1336"/>
    </location>
</feature>
<dbReference type="SUPFAM" id="SSF52540">
    <property type="entry name" value="P-loop containing nucleoside triphosphate hydrolases"/>
    <property type="match status" value="1"/>
</dbReference>
<feature type="compositionally biased region" description="Polar residues" evidence="6">
    <location>
        <begin position="945"/>
        <end position="957"/>
    </location>
</feature>
<feature type="region of interest" description="Disordered" evidence="6">
    <location>
        <begin position="126"/>
        <end position="245"/>
    </location>
</feature>
<feature type="region of interest" description="Disordered" evidence="6">
    <location>
        <begin position="273"/>
        <end position="339"/>
    </location>
</feature>
<feature type="region of interest" description="Disordered" evidence="6">
    <location>
        <begin position="1004"/>
        <end position="1023"/>
    </location>
</feature>
<dbReference type="InterPro" id="IPR001487">
    <property type="entry name" value="Bromodomain"/>
</dbReference>
<accession>A0AAV2TW28</accession>
<dbReference type="Gene3D" id="3.40.50.300">
    <property type="entry name" value="P-loop containing nucleotide triphosphate hydrolases"/>
    <property type="match status" value="1"/>
</dbReference>
<dbReference type="Proteomes" id="UP001497525">
    <property type="component" value="Unassembled WGS sequence"/>
</dbReference>
<evidence type="ECO:0000256" key="2">
    <source>
        <dbReference type="ARBA" id="ARBA00022741"/>
    </source>
</evidence>
<dbReference type="GO" id="GO:0016887">
    <property type="term" value="F:ATP hydrolysis activity"/>
    <property type="evidence" value="ECO:0007669"/>
    <property type="project" value="InterPro"/>
</dbReference>
<dbReference type="SMART" id="SM00382">
    <property type="entry name" value="AAA"/>
    <property type="match status" value="1"/>
</dbReference>
<dbReference type="SUPFAM" id="SSF47370">
    <property type="entry name" value="Bromodomain"/>
    <property type="match status" value="1"/>
</dbReference>
<dbReference type="GO" id="GO:0006337">
    <property type="term" value="P:nucleosome disassembly"/>
    <property type="evidence" value="ECO:0007669"/>
    <property type="project" value="TreeGrafter"/>
</dbReference>
<feature type="compositionally biased region" description="Polar residues" evidence="6">
    <location>
        <begin position="196"/>
        <end position="208"/>
    </location>
</feature>
<name>A0AAV2TW28_CALDB</name>
<feature type="compositionally biased region" description="Basic and acidic residues" evidence="6">
    <location>
        <begin position="230"/>
        <end position="239"/>
    </location>
</feature>
<evidence type="ECO:0000256" key="4">
    <source>
        <dbReference type="ARBA" id="ARBA00023117"/>
    </source>
</evidence>
<comment type="similarity">
    <text evidence="1">Belongs to the AAA ATPase family.</text>
</comment>
<dbReference type="GO" id="GO:0005634">
    <property type="term" value="C:nucleus"/>
    <property type="evidence" value="ECO:0007669"/>
    <property type="project" value="TreeGrafter"/>
</dbReference>
<comment type="caution">
    <text evidence="8">The sequence shown here is derived from an EMBL/GenBank/DDBJ whole genome shotgun (WGS) entry which is preliminary data.</text>
</comment>
<keyword evidence="3" id="KW-0067">ATP-binding</keyword>
<dbReference type="GO" id="GO:0003682">
    <property type="term" value="F:chromatin binding"/>
    <property type="evidence" value="ECO:0007669"/>
    <property type="project" value="TreeGrafter"/>
</dbReference>
<evidence type="ECO:0000256" key="3">
    <source>
        <dbReference type="ARBA" id="ARBA00022840"/>
    </source>
</evidence>
<feature type="domain" description="Bromo" evidence="7">
    <location>
        <begin position="1188"/>
        <end position="1251"/>
    </location>
</feature>
<feature type="compositionally biased region" description="Basic and acidic residues" evidence="6">
    <location>
        <begin position="211"/>
        <end position="222"/>
    </location>
</feature>
<feature type="compositionally biased region" description="Basic and acidic residues" evidence="6">
    <location>
        <begin position="1290"/>
        <end position="1309"/>
    </location>
</feature>
<organism evidence="8 9">
    <name type="scientific">Calicophoron daubneyi</name>
    <name type="common">Rumen fluke</name>
    <name type="synonym">Paramphistomum daubneyi</name>
    <dbReference type="NCBI Taxonomy" id="300641"/>
    <lineage>
        <taxon>Eukaryota</taxon>
        <taxon>Metazoa</taxon>
        <taxon>Spiralia</taxon>
        <taxon>Lophotrochozoa</taxon>
        <taxon>Platyhelminthes</taxon>
        <taxon>Trematoda</taxon>
        <taxon>Digenea</taxon>
        <taxon>Plagiorchiida</taxon>
        <taxon>Pronocephalata</taxon>
        <taxon>Paramphistomoidea</taxon>
        <taxon>Paramphistomidae</taxon>
        <taxon>Calicophoron</taxon>
    </lineage>
</organism>
<dbReference type="GO" id="GO:0045815">
    <property type="term" value="P:transcription initiation-coupled chromatin remodeling"/>
    <property type="evidence" value="ECO:0007669"/>
    <property type="project" value="TreeGrafter"/>
</dbReference>
<feature type="compositionally biased region" description="Polar residues" evidence="6">
    <location>
        <begin position="1429"/>
        <end position="1449"/>
    </location>
</feature>
<dbReference type="FunFam" id="3.40.50.300:FF:000061">
    <property type="entry name" value="ATPase family, AAA domain-containing 2"/>
    <property type="match status" value="1"/>
</dbReference>
<keyword evidence="2" id="KW-0547">Nucleotide-binding</keyword>
<dbReference type="Pfam" id="PF00004">
    <property type="entry name" value="AAA"/>
    <property type="match status" value="1"/>
</dbReference>
<evidence type="ECO:0000256" key="5">
    <source>
        <dbReference type="PROSITE-ProRule" id="PRU00035"/>
    </source>
</evidence>
<dbReference type="Gene3D" id="1.10.8.60">
    <property type="match status" value="1"/>
</dbReference>
<dbReference type="EMBL" id="CAXLJL010000778">
    <property type="protein sequence ID" value="CAL5140719.1"/>
    <property type="molecule type" value="Genomic_DNA"/>
</dbReference>
<gene>
    <name evidence="8" type="ORF">CDAUBV1_LOCUS16014</name>
</gene>
<dbReference type="InterPro" id="IPR003593">
    <property type="entry name" value="AAA+_ATPase"/>
</dbReference>
<proteinExistence type="inferred from homology"/>
<dbReference type="InterPro" id="IPR003959">
    <property type="entry name" value="ATPase_AAA_core"/>
</dbReference>
<dbReference type="InterPro" id="IPR027417">
    <property type="entry name" value="P-loop_NTPase"/>
</dbReference>
<dbReference type="Pfam" id="PF17862">
    <property type="entry name" value="AAA_lid_3"/>
    <property type="match status" value="1"/>
</dbReference>